<organism evidence="2 3">
    <name type="scientific">Punica granatum</name>
    <name type="common">Pomegranate</name>
    <dbReference type="NCBI Taxonomy" id="22663"/>
    <lineage>
        <taxon>Eukaryota</taxon>
        <taxon>Viridiplantae</taxon>
        <taxon>Streptophyta</taxon>
        <taxon>Embryophyta</taxon>
        <taxon>Tracheophyta</taxon>
        <taxon>Spermatophyta</taxon>
        <taxon>Magnoliopsida</taxon>
        <taxon>eudicotyledons</taxon>
        <taxon>Gunneridae</taxon>
        <taxon>Pentapetalae</taxon>
        <taxon>rosids</taxon>
        <taxon>malvids</taxon>
        <taxon>Myrtales</taxon>
        <taxon>Lythraceae</taxon>
        <taxon>Punica</taxon>
    </lineage>
</organism>
<protein>
    <submittedName>
        <fullName evidence="2">Uncharacterized protein</fullName>
    </submittedName>
</protein>
<dbReference type="AlphaFoldDB" id="A0A2I0J1K1"/>
<evidence type="ECO:0000256" key="1">
    <source>
        <dbReference type="SAM" id="MobiDB-lite"/>
    </source>
</evidence>
<feature type="compositionally biased region" description="Polar residues" evidence="1">
    <location>
        <begin position="81"/>
        <end position="101"/>
    </location>
</feature>
<name>A0A2I0J1K1_PUNGR</name>
<proteinExistence type="predicted"/>
<accession>A0A2I0J1K1</accession>
<reference evidence="2 3" key="1">
    <citation type="submission" date="2017-11" db="EMBL/GenBank/DDBJ databases">
        <title>De-novo sequencing of pomegranate (Punica granatum L.) genome.</title>
        <authorList>
            <person name="Akparov Z."/>
            <person name="Amiraslanov A."/>
            <person name="Hajiyeva S."/>
            <person name="Abbasov M."/>
            <person name="Kaur K."/>
            <person name="Hamwieh A."/>
            <person name="Solovyev V."/>
            <person name="Salamov A."/>
            <person name="Braich B."/>
            <person name="Kosarev P."/>
            <person name="Mahmoud A."/>
            <person name="Hajiyev E."/>
            <person name="Babayeva S."/>
            <person name="Izzatullayeva V."/>
            <person name="Mammadov A."/>
            <person name="Mammadov A."/>
            <person name="Sharifova S."/>
            <person name="Ojaghi J."/>
            <person name="Eynullazada K."/>
            <person name="Bayramov B."/>
            <person name="Abdulazimova A."/>
            <person name="Shahmuradov I."/>
        </authorList>
    </citation>
    <scope>NUCLEOTIDE SEQUENCE [LARGE SCALE GENOMIC DNA]</scope>
    <source>
        <strain evidence="3">cv. AG2017</strain>
        <tissue evidence="2">Leaf</tissue>
    </source>
</reference>
<dbReference type="EMBL" id="PGOL01002146">
    <property type="protein sequence ID" value="PKI50109.1"/>
    <property type="molecule type" value="Genomic_DNA"/>
</dbReference>
<feature type="region of interest" description="Disordered" evidence="1">
    <location>
        <begin position="1"/>
        <end position="122"/>
    </location>
</feature>
<keyword evidence="3" id="KW-1185">Reference proteome</keyword>
<dbReference type="Proteomes" id="UP000233551">
    <property type="component" value="Unassembled WGS sequence"/>
</dbReference>
<feature type="compositionally biased region" description="Polar residues" evidence="1">
    <location>
        <begin position="1"/>
        <end position="36"/>
    </location>
</feature>
<evidence type="ECO:0000313" key="3">
    <source>
        <dbReference type="Proteomes" id="UP000233551"/>
    </source>
</evidence>
<sequence>MSMFTKSTGAANPKKSTNPNKKGSNKCNSSTETQHSTLRDRIIRAIRPCAPPQSSSPSAHAIPQSKMPHRTARTPSAKPQLPNSKASLQQSTTGPATTSVSDESEFSGQHPPHSTAFGFHTHTTAVKVSHPLHCIRVSHPH</sequence>
<comment type="caution">
    <text evidence="2">The sequence shown here is derived from an EMBL/GenBank/DDBJ whole genome shotgun (WGS) entry which is preliminary data.</text>
</comment>
<feature type="compositionally biased region" description="Low complexity" evidence="1">
    <location>
        <begin position="52"/>
        <end position="65"/>
    </location>
</feature>
<evidence type="ECO:0000313" key="2">
    <source>
        <dbReference type="EMBL" id="PKI50109.1"/>
    </source>
</evidence>
<gene>
    <name evidence="2" type="ORF">CRG98_029505</name>
</gene>